<dbReference type="EMBL" id="LJYG01000099">
    <property type="protein sequence ID" value="KRQ07287.1"/>
    <property type="molecule type" value="Genomic_DNA"/>
</dbReference>
<dbReference type="InterPro" id="IPR011701">
    <property type="entry name" value="MFS"/>
</dbReference>
<accession>A0A0R3DBF3</accession>
<feature type="transmembrane region" description="Helical" evidence="6">
    <location>
        <begin position="391"/>
        <end position="410"/>
    </location>
</feature>
<comment type="subcellular location">
    <subcellularLocation>
        <location evidence="1">Cell membrane</location>
        <topology evidence="1">Multi-pass membrane protein</topology>
    </subcellularLocation>
</comment>
<dbReference type="Pfam" id="PF07690">
    <property type="entry name" value="MFS_1"/>
    <property type="match status" value="1"/>
</dbReference>
<proteinExistence type="predicted"/>
<evidence type="ECO:0000259" key="7">
    <source>
        <dbReference type="PROSITE" id="PS50850"/>
    </source>
</evidence>
<dbReference type="RefSeq" id="WP_057752207.1">
    <property type="nucleotide sequence ID" value="NZ_LJYG01000099.1"/>
</dbReference>
<evidence type="ECO:0000256" key="5">
    <source>
        <dbReference type="ARBA" id="ARBA00023136"/>
    </source>
</evidence>
<sequence>MTDQTLAAPIDDQQERQRGFTRYQSLLVALLAFAQFTIILDFIIMSPLGAIMMPSLNITAGQFGVAVSAYAFSAGLSGILAAGFADRFDRKRLLLFFYTGFTLGTLLCALAQNYHVLLLGRIVTGLFGGVIGSIVLAIVTDLFALHLRGRVMGFVQTAFAASQVLGVPAGLFLANHWSWHVCFFAIVGLSILSIAVIAFAMEPVAAHLKLKQDRNPFHHLVATVGEPRYTLAFAVTTLLATGGYMLMPYSSAFTVNNIGIDIVHLPTIYLVSGLFSIVTGPLVGRAADSFGKYPTFVFGCAMTIAMVLIYTHLGHVSLVTAIAVNVLLFVGIFSRMIPSQALISAIPDQSQRGAFSAISASLQQLSGGLGSVLAAAIISQQADGSLLHFERIGYVVVTTTIITLVAMYFVQKGVAEKAGKRMV</sequence>
<feature type="transmembrane region" description="Helical" evidence="6">
    <location>
        <begin position="151"/>
        <end position="171"/>
    </location>
</feature>
<keyword evidence="5 6" id="KW-0472">Membrane</keyword>
<dbReference type="OrthoDB" id="9812221at2"/>
<feature type="transmembrane region" description="Helical" evidence="6">
    <location>
        <begin position="316"/>
        <end position="333"/>
    </location>
</feature>
<feature type="transmembrane region" description="Helical" evidence="6">
    <location>
        <begin position="93"/>
        <end position="112"/>
    </location>
</feature>
<keyword evidence="2" id="KW-1003">Cell membrane</keyword>
<feature type="transmembrane region" description="Helical" evidence="6">
    <location>
        <begin position="293"/>
        <end position="310"/>
    </location>
</feature>
<dbReference type="Gene3D" id="1.20.1250.20">
    <property type="entry name" value="MFS general substrate transporter like domains"/>
    <property type="match status" value="1"/>
</dbReference>
<keyword evidence="3 6" id="KW-0812">Transmembrane</keyword>
<name>A0A0R3DBF3_9BRAD</name>
<dbReference type="PANTHER" id="PTHR43124">
    <property type="entry name" value="PURINE EFFLUX PUMP PBUE"/>
    <property type="match status" value="1"/>
</dbReference>
<dbReference type="PROSITE" id="PS50850">
    <property type="entry name" value="MFS"/>
    <property type="match status" value="1"/>
</dbReference>
<feature type="transmembrane region" description="Helical" evidence="6">
    <location>
        <begin position="267"/>
        <end position="286"/>
    </location>
</feature>
<dbReference type="InterPro" id="IPR050189">
    <property type="entry name" value="MFS_Efflux_Transporters"/>
</dbReference>
<dbReference type="GO" id="GO:0005886">
    <property type="term" value="C:plasma membrane"/>
    <property type="evidence" value="ECO:0007669"/>
    <property type="project" value="UniProtKB-SubCell"/>
</dbReference>
<keyword evidence="9" id="KW-1185">Reference proteome</keyword>
<feature type="transmembrane region" description="Helical" evidence="6">
    <location>
        <begin position="229"/>
        <end position="247"/>
    </location>
</feature>
<dbReference type="GO" id="GO:0022857">
    <property type="term" value="F:transmembrane transporter activity"/>
    <property type="evidence" value="ECO:0007669"/>
    <property type="project" value="InterPro"/>
</dbReference>
<dbReference type="CDD" id="cd17324">
    <property type="entry name" value="MFS_NepI_like"/>
    <property type="match status" value="1"/>
</dbReference>
<feature type="transmembrane region" description="Helical" evidence="6">
    <location>
        <begin position="60"/>
        <end position="81"/>
    </location>
</feature>
<protein>
    <submittedName>
        <fullName evidence="8">MFS transporter</fullName>
    </submittedName>
</protein>
<evidence type="ECO:0000256" key="4">
    <source>
        <dbReference type="ARBA" id="ARBA00022989"/>
    </source>
</evidence>
<dbReference type="STRING" id="989370.AOQ71_24520"/>
<feature type="transmembrane region" description="Helical" evidence="6">
    <location>
        <begin position="118"/>
        <end position="139"/>
    </location>
</feature>
<feature type="domain" description="Major facilitator superfamily (MFS) profile" evidence="7">
    <location>
        <begin position="27"/>
        <end position="415"/>
    </location>
</feature>
<evidence type="ECO:0000313" key="9">
    <source>
        <dbReference type="Proteomes" id="UP000051936"/>
    </source>
</evidence>
<dbReference type="SUPFAM" id="SSF103473">
    <property type="entry name" value="MFS general substrate transporter"/>
    <property type="match status" value="1"/>
</dbReference>
<dbReference type="InterPro" id="IPR036259">
    <property type="entry name" value="MFS_trans_sf"/>
</dbReference>
<comment type="caution">
    <text evidence="8">The sequence shown here is derived from an EMBL/GenBank/DDBJ whole genome shotgun (WGS) entry which is preliminary data.</text>
</comment>
<evidence type="ECO:0000256" key="6">
    <source>
        <dbReference type="SAM" id="Phobius"/>
    </source>
</evidence>
<feature type="transmembrane region" description="Helical" evidence="6">
    <location>
        <begin position="26"/>
        <end position="48"/>
    </location>
</feature>
<gene>
    <name evidence="8" type="ORF">AOQ71_24520</name>
</gene>
<evidence type="ECO:0000313" key="8">
    <source>
        <dbReference type="EMBL" id="KRQ07287.1"/>
    </source>
</evidence>
<feature type="transmembrane region" description="Helical" evidence="6">
    <location>
        <begin position="177"/>
        <end position="201"/>
    </location>
</feature>
<evidence type="ECO:0000256" key="2">
    <source>
        <dbReference type="ARBA" id="ARBA00022475"/>
    </source>
</evidence>
<evidence type="ECO:0000256" key="3">
    <source>
        <dbReference type="ARBA" id="ARBA00022692"/>
    </source>
</evidence>
<evidence type="ECO:0000256" key="1">
    <source>
        <dbReference type="ARBA" id="ARBA00004651"/>
    </source>
</evidence>
<keyword evidence="4 6" id="KW-1133">Transmembrane helix</keyword>
<organism evidence="8 9">
    <name type="scientific">Bradyrhizobium manausense</name>
    <dbReference type="NCBI Taxonomy" id="989370"/>
    <lineage>
        <taxon>Bacteria</taxon>
        <taxon>Pseudomonadati</taxon>
        <taxon>Pseudomonadota</taxon>
        <taxon>Alphaproteobacteria</taxon>
        <taxon>Hyphomicrobiales</taxon>
        <taxon>Nitrobacteraceae</taxon>
        <taxon>Bradyrhizobium</taxon>
    </lineage>
</organism>
<dbReference type="AlphaFoldDB" id="A0A0R3DBF3"/>
<reference evidence="8 9" key="1">
    <citation type="submission" date="2015-09" db="EMBL/GenBank/DDBJ databases">
        <title>Draft Genome Sequence of Bradyrhizobium manausense Strain BR 3351T, a Novel Symbiotic Nitrogen-Fixing Alphaproteobacterium Isolated from Brazilian Amazon Rain Forest.</title>
        <authorList>
            <person name="De Araujo J.L."/>
            <person name="Zilli J.E."/>
        </authorList>
    </citation>
    <scope>NUCLEOTIDE SEQUENCE [LARGE SCALE GENOMIC DNA]</scope>
    <source>
        <strain evidence="8 9">BR3351</strain>
    </source>
</reference>
<feature type="transmembrane region" description="Helical" evidence="6">
    <location>
        <begin position="354"/>
        <end position="379"/>
    </location>
</feature>
<dbReference type="PANTHER" id="PTHR43124:SF3">
    <property type="entry name" value="CHLORAMPHENICOL EFFLUX PUMP RV0191"/>
    <property type="match status" value="1"/>
</dbReference>
<dbReference type="InterPro" id="IPR020846">
    <property type="entry name" value="MFS_dom"/>
</dbReference>
<dbReference type="Proteomes" id="UP000051936">
    <property type="component" value="Unassembled WGS sequence"/>
</dbReference>